<accession>A0A376C1S8</accession>
<reference evidence="2 3" key="1">
    <citation type="submission" date="2018-06" db="EMBL/GenBank/DDBJ databases">
        <authorList>
            <consortium name="Pathogen Informatics"/>
            <person name="Doyle S."/>
        </authorList>
    </citation>
    <scope>NUCLEOTIDE SEQUENCE [LARGE SCALE GENOMIC DNA]</scope>
    <source>
        <strain evidence="2 3">NCTC13533</strain>
    </source>
</reference>
<evidence type="ECO:0000313" key="3">
    <source>
        <dbReference type="Proteomes" id="UP000255224"/>
    </source>
</evidence>
<feature type="domain" description="Outer membrane protein beta-barrel" evidence="1">
    <location>
        <begin position="48"/>
        <end position="178"/>
    </location>
</feature>
<evidence type="ECO:0000313" key="2">
    <source>
        <dbReference type="EMBL" id="STA51357.1"/>
    </source>
</evidence>
<protein>
    <recommendedName>
        <fullName evidence="1">Outer membrane protein beta-barrel domain-containing protein</fullName>
    </recommendedName>
</protein>
<name>A0A376C1S8_CHRCU</name>
<dbReference type="Proteomes" id="UP000255224">
    <property type="component" value="Unassembled WGS sequence"/>
</dbReference>
<dbReference type="Pfam" id="PF13568">
    <property type="entry name" value="OMP_b-brl_2"/>
    <property type="match status" value="1"/>
</dbReference>
<proteinExistence type="predicted"/>
<gene>
    <name evidence="2" type="ORF">NCTC13533_00014</name>
</gene>
<evidence type="ECO:0000259" key="1">
    <source>
        <dbReference type="Pfam" id="PF13568"/>
    </source>
</evidence>
<dbReference type="InterPro" id="IPR025665">
    <property type="entry name" value="Beta-barrel_OMP_2"/>
</dbReference>
<sequence length="204" mass="23462">MNSSVYINKKEILTKMKYTNKSKSIEKKLLNALFLLLSIFAFSQDYHLKFGVKAGWNYSNVNAIDDKGEPSGYLSNGGELYGGIVLEKQISEKAYIQSGFIASYTDAITFIELPVLYKYNFYKNFSVIAGPKINYIPDDETSQPYNFKRRFGISVDLGIDFKISNHFTAEGIFSKGLTEQYDDLILTYYDARRDVYRLGIIYYF</sequence>
<organism evidence="2 3">
    <name type="scientific">Chryseobacterium carnipullorum</name>
    <dbReference type="NCBI Taxonomy" id="1124835"/>
    <lineage>
        <taxon>Bacteria</taxon>
        <taxon>Pseudomonadati</taxon>
        <taxon>Bacteroidota</taxon>
        <taxon>Flavobacteriia</taxon>
        <taxon>Flavobacteriales</taxon>
        <taxon>Weeksellaceae</taxon>
        <taxon>Chryseobacterium group</taxon>
        <taxon>Chryseobacterium</taxon>
    </lineage>
</organism>
<dbReference type="AlphaFoldDB" id="A0A376C1S8"/>
<dbReference type="EMBL" id="UFVQ01000001">
    <property type="protein sequence ID" value="STA51357.1"/>
    <property type="molecule type" value="Genomic_DNA"/>
</dbReference>